<dbReference type="GO" id="GO:0017101">
    <property type="term" value="C:aminoacyl-tRNA synthetase multienzyme complex"/>
    <property type="evidence" value="ECO:0007669"/>
    <property type="project" value="TreeGrafter"/>
</dbReference>
<reference evidence="6" key="1">
    <citation type="submission" date="2018-05" db="EMBL/GenBank/DDBJ databases">
        <authorList>
            <person name="Lanie J.A."/>
            <person name="Ng W.-L."/>
            <person name="Kazmierczak K.M."/>
            <person name="Andrzejewski T.M."/>
            <person name="Davidsen T.M."/>
            <person name="Wayne K.J."/>
            <person name="Tettelin H."/>
            <person name="Glass J.I."/>
            <person name="Rusch D."/>
            <person name="Podicherti R."/>
            <person name="Tsui H.-C.T."/>
            <person name="Winkler M.E."/>
        </authorList>
    </citation>
    <scope>NUCLEOTIDE SEQUENCE</scope>
</reference>
<keyword evidence="1" id="KW-0436">Ligase</keyword>
<evidence type="ECO:0000256" key="2">
    <source>
        <dbReference type="ARBA" id="ARBA00022741"/>
    </source>
</evidence>
<dbReference type="Gene3D" id="3.30.930.10">
    <property type="entry name" value="Bira Bifunctional Protein, Domain 2"/>
    <property type="match status" value="1"/>
</dbReference>
<dbReference type="HAMAP" id="MF_01571">
    <property type="entry name" value="Pro_tRNA_synth_type3"/>
    <property type="match status" value="1"/>
</dbReference>
<dbReference type="EMBL" id="UINC01003892">
    <property type="protein sequence ID" value="SVA10116.1"/>
    <property type="molecule type" value="Genomic_DNA"/>
</dbReference>
<feature type="domain" description="Aminoacyl-transfer RNA synthetases class-II family profile" evidence="5">
    <location>
        <begin position="63"/>
        <end position="308"/>
    </location>
</feature>
<dbReference type="SUPFAM" id="SSF55681">
    <property type="entry name" value="Class II aaRS and biotin synthetases"/>
    <property type="match status" value="1"/>
</dbReference>
<evidence type="ECO:0000256" key="4">
    <source>
        <dbReference type="ARBA" id="ARBA00023146"/>
    </source>
</evidence>
<evidence type="ECO:0000256" key="3">
    <source>
        <dbReference type="ARBA" id="ARBA00022840"/>
    </source>
</evidence>
<proteinExistence type="inferred from homology"/>
<dbReference type="Pfam" id="PF03129">
    <property type="entry name" value="HGTP_anticodon"/>
    <property type="match status" value="1"/>
</dbReference>
<dbReference type="PROSITE" id="PS50862">
    <property type="entry name" value="AA_TRNA_LIGASE_II"/>
    <property type="match status" value="1"/>
</dbReference>
<dbReference type="GO" id="GO:0005737">
    <property type="term" value="C:cytoplasm"/>
    <property type="evidence" value="ECO:0007669"/>
    <property type="project" value="InterPro"/>
</dbReference>
<dbReference type="Gene3D" id="3.40.50.800">
    <property type="entry name" value="Anticodon-binding domain"/>
    <property type="match status" value="1"/>
</dbReference>
<dbReference type="GO" id="GO:0005524">
    <property type="term" value="F:ATP binding"/>
    <property type="evidence" value="ECO:0007669"/>
    <property type="project" value="UniProtKB-KW"/>
</dbReference>
<evidence type="ECO:0000313" key="6">
    <source>
        <dbReference type="EMBL" id="SVA10116.1"/>
    </source>
</evidence>
<evidence type="ECO:0000256" key="1">
    <source>
        <dbReference type="ARBA" id="ARBA00022598"/>
    </source>
</evidence>
<keyword evidence="4" id="KW-0030">Aminoacyl-tRNA synthetase</keyword>
<dbReference type="InterPro" id="IPR004499">
    <property type="entry name" value="Pro-tRNA-ligase_IIa_arc-type"/>
</dbReference>
<dbReference type="InterPro" id="IPR004154">
    <property type="entry name" value="Anticodon-bd"/>
</dbReference>
<accession>A0A381T1N0</accession>
<keyword evidence="2" id="KW-0547">Nucleotide-binding</keyword>
<dbReference type="Pfam" id="PF00587">
    <property type="entry name" value="tRNA-synt_2b"/>
    <property type="match status" value="1"/>
</dbReference>
<dbReference type="SUPFAM" id="SSF52954">
    <property type="entry name" value="Class II aaRS ABD-related"/>
    <property type="match status" value="1"/>
</dbReference>
<name>A0A381T1N0_9ZZZZ</name>
<evidence type="ECO:0000259" key="5">
    <source>
        <dbReference type="PROSITE" id="PS50862"/>
    </source>
</evidence>
<dbReference type="InterPro" id="IPR002314">
    <property type="entry name" value="aa-tRNA-synt_IIb"/>
</dbReference>
<dbReference type="GO" id="GO:0004827">
    <property type="term" value="F:proline-tRNA ligase activity"/>
    <property type="evidence" value="ECO:0007669"/>
    <property type="project" value="InterPro"/>
</dbReference>
<organism evidence="6">
    <name type="scientific">marine metagenome</name>
    <dbReference type="NCBI Taxonomy" id="408172"/>
    <lineage>
        <taxon>unclassified sequences</taxon>
        <taxon>metagenomes</taxon>
        <taxon>ecological metagenomes</taxon>
    </lineage>
</organism>
<dbReference type="PANTHER" id="PTHR43382">
    <property type="entry name" value="PROLYL-TRNA SYNTHETASE"/>
    <property type="match status" value="1"/>
</dbReference>
<keyword evidence="3" id="KW-0067">ATP-binding</keyword>
<sequence>MAEPAAAKRGIPPKDDFNAWYPFMVEAAELVDKRYPVKGMDVWRPYGWKAMRLIDGLTHAEMERTGHQEVNFPLLVPEQLLEKENRLVSRLQRARAEGVDPSELRMDEETTGFAKEVYWVKHAGETELDVPMFLRPTSETAMYTMFPLWIRSHADLPLKTYQMVNTFRYETKQTRSFIRVREIHFFEAHTCHVDEDNATRQIEEDLEIAARLMHDLCLPVLVARRPVWDTFPGAHYTVGIDVVMPDGRTLQVASVHHYRDQWARAFDVRYEDVKGEQQYCHQTTYGMSERLLGAVVGVHGDDRGLILPPAIAPHQAVIVPVLAKKGANEVLAACNKLQAQLRDAGLRVHLDDRDLRPGQKYYDWEIRGVPLRFELGPRDLASGECVLVPRTGGKSNAPLAGAAEVAREMLEAVADELRKRAHKLKDTCMHTLPALERSGAGRMTLAEPVAPGRIYELPFDGSDADAEAVEELTGLSFLGDAREPFTKARKCAVTGESTKRCTWLARTY</sequence>
<dbReference type="PANTHER" id="PTHR43382:SF3">
    <property type="entry name" value="PROLINE--TRNA LIGASE, CHLOROPLASTIC_MITOCHONDRIAL"/>
    <property type="match status" value="1"/>
</dbReference>
<dbReference type="InterPro" id="IPR045864">
    <property type="entry name" value="aa-tRNA-synth_II/BPL/LPL"/>
</dbReference>
<protein>
    <recommendedName>
        <fullName evidence="5">Aminoacyl-transfer RNA synthetases class-II family profile domain-containing protein</fullName>
    </recommendedName>
</protein>
<dbReference type="AlphaFoldDB" id="A0A381T1N0"/>
<dbReference type="InterPro" id="IPR006195">
    <property type="entry name" value="aa-tRNA-synth_II"/>
</dbReference>
<gene>
    <name evidence="6" type="ORF">METZ01_LOCUS62970</name>
</gene>
<dbReference type="InterPro" id="IPR036621">
    <property type="entry name" value="Anticodon-bd_dom_sf"/>
</dbReference>
<dbReference type="GO" id="GO:0006433">
    <property type="term" value="P:prolyl-tRNA aminoacylation"/>
    <property type="evidence" value="ECO:0007669"/>
    <property type="project" value="InterPro"/>
</dbReference>